<feature type="compositionally biased region" description="Basic and acidic residues" evidence="1">
    <location>
        <begin position="402"/>
        <end position="412"/>
    </location>
</feature>
<evidence type="ECO:0000313" key="2">
    <source>
        <dbReference type="EMBL" id="CAG8159382.1"/>
    </source>
</evidence>
<organism evidence="2 3">
    <name type="scientific">Penicillium olsonii</name>
    <dbReference type="NCBI Taxonomy" id="99116"/>
    <lineage>
        <taxon>Eukaryota</taxon>
        <taxon>Fungi</taxon>
        <taxon>Dikarya</taxon>
        <taxon>Ascomycota</taxon>
        <taxon>Pezizomycotina</taxon>
        <taxon>Eurotiomycetes</taxon>
        <taxon>Eurotiomycetidae</taxon>
        <taxon>Eurotiales</taxon>
        <taxon>Aspergillaceae</taxon>
        <taxon>Penicillium</taxon>
    </lineage>
</organism>
<feature type="compositionally biased region" description="Basic and acidic residues" evidence="1">
    <location>
        <begin position="330"/>
        <end position="348"/>
    </location>
</feature>
<gene>
    <name evidence="2" type="ORF">POLS_LOCUS6310</name>
</gene>
<feature type="compositionally biased region" description="Polar residues" evidence="1">
    <location>
        <begin position="537"/>
        <end position="562"/>
    </location>
</feature>
<accession>A0A9W4HUA9</accession>
<name>A0A9W4HUA9_PENOL</name>
<feature type="compositionally biased region" description="Basic and acidic residues" evidence="1">
    <location>
        <begin position="426"/>
        <end position="436"/>
    </location>
</feature>
<feature type="region of interest" description="Disordered" evidence="1">
    <location>
        <begin position="252"/>
        <end position="348"/>
    </location>
</feature>
<dbReference type="Proteomes" id="UP001153618">
    <property type="component" value="Unassembled WGS sequence"/>
</dbReference>
<feature type="region of interest" description="Disordered" evidence="1">
    <location>
        <begin position="361"/>
        <end position="451"/>
    </location>
</feature>
<reference evidence="2" key="1">
    <citation type="submission" date="2021-07" db="EMBL/GenBank/DDBJ databases">
        <authorList>
            <person name="Branca A.L. A."/>
        </authorList>
    </citation>
    <scope>NUCLEOTIDE SEQUENCE</scope>
</reference>
<feature type="region of interest" description="Disordered" evidence="1">
    <location>
        <begin position="210"/>
        <end position="238"/>
    </location>
</feature>
<comment type="caution">
    <text evidence="2">The sequence shown here is derived from an EMBL/GenBank/DDBJ whole genome shotgun (WGS) entry which is preliminary data.</text>
</comment>
<proteinExistence type="predicted"/>
<keyword evidence="3" id="KW-1185">Reference proteome</keyword>
<sequence>MLYARYRVLSGASGAPVWEVFGTLYIVYSASFILPSSCCLTPATAMSYYKTEYQRFLANPKSAKLAGDVSLIYVPTTTKFDQPDNVITHVVKQSQIVKTRSHTVISAIEGSDALCLDMETTLEFREGGGAYLPSLDDNFLADRVVTFPTIHIVHFDSEQQIKQIRIHWDQASLLRQVEVIGARGRAWPIRDGKDQIRLLKASASACSTAAVPAPAPVAKPRTRSSSPQKRYTKDPYAAESLTELLSPSKEMAELEARAEPPKPTSSAKKYTQDPYGAGSLNEILSPSKKPPAPIAPFAPSSSRPATRNFSDIFVKDDDVPDSPSRSQRRAPREPQEEKGRLGPVDEDRHFYKTIEGKFSHFEIGGDYPEQEEKPAPKHANSYHASKWGFDDFTTPTKATRPPRGEEVRHFDLSEDEGPEELNVAKPRRDAERHFELTDDEEDEGRIISSFGGRGQRLYDNRLFEGTEGPELSEREKKNQPLAVTGNNKNRDRNFVSQFEIVDDSPISKENSKPIAKHEKANQMMESHWDNYDETPQPKRNATATALHNPLKHNQPSWSLGDE</sequence>
<dbReference type="AlphaFoldDB" id="A0A9W4HUA9"/>
<evidence type="ECO:0000256" key="1">
    <source>
        <dbReference type="SAM" id="MobiDB-lite"/>
    </source>
</evidence>
<evidence type="ECO:0000313" key="3">
    <source>
        <dbReference type="Proteomes" id="UP001153618"/>
    </source>
</evidence>
<protein>
    <submittedName>
        <fullName evidence="2">Uncharacterized protein</fullName>
    </submittedName>
</protein>
<feature type="region of interest" description="Disordered" evidence="1">
    <location>
        <begin position="504"/>
        <end position="562"/>
    </location>
</feature>
<dbReference type="EMBL" id="CAJVOS010000035">
    <property type="protein sequence ID" value="CAG8159382.1"/>
    <property type="molecule type" value="Genomic_DNA"/>
</dbReference>
<feature type="region of interest" description="Disordered" evidence="1">
    <location>
        <begin position="463"/>
        <end position="491"/>
    </location>
</feature>
<feature type="compositionally biased region" description="Basic and acidic residues" evidence="1">
    <location>
        <begin position="505"/>
        <end position="530"/>
    </location>
</feature>
<dbReference type="OrthoDB" id="1162399at2759"/>